<protein>
    <recommendedName>
        <fullName evidence="4">Peptidase</fullName>
    </recommendedName>
</protein>
<feature type="signal peptide" evidence="1">
    <location>
        <begin position="1"/>
        <end position="26"/>
    </location>
</feature>
<feature type="chain" id="PRO_5047448884" description="Peptidase" evidence="1">
    <location>
        <begin position="27"/>
        <end position="80"/>
    </location>
</feature>
<evidence type="ECO:0000313" key="2">
    <source>
        <dbReference type="EMBL" id="MBW8192869.1"/>
    </source>
</evidence>
<dbReference type="Proteomes" id="UP001166251">
    <property type="component" value="Unassembled WGS sequence"/>
</dbReference>
<evidence type="ECO:0008006" key="4">
    <source>
        <dbReference type="Google" id="ProtNLM"/>
    </source>
</evidence>
<sequence length="80" mass="8609">MKNGWRVSMALIALVAACSSQQPAPAQSPMAQGADEDEFGCIGSAGYQWCARTNACERPWLLAEQEGFDNTKAGFDAYCD</sequence>
<dbReference type="RefSeq" id="WP_220105489.1">
    <property type="nucleotide sequence ID" value="NZ_JAHZSS010000031.1"/>
</dbReference>
<comment type="caution">
    <text evidence="2">The sequence shown here is derived from an EMBL/GenBank/DDBJ whole genome shotgun (WGS) entry which is preliminary data.</text>
</comment>
<accession>A0ABS7EKX5</accession>
<keyword evidence="1" id="KW-0732">Signal</keyword>
<reference evidence="2" key="1">
    <citation type="submission" date="2021-07" db="EMBL/GenBank/DDBJ databases">
        <title>Neiella marina sp. nov., isolated from the intestinal content of sea cucumber Apostichopus japonicus.</title>
        <authorList>
            <person name="Bai X."/>
        </authorList>
    </citation>
    <scope>NUCLEOTIDE SEQUENCE</scope>
    <source>
        <strain evidence="2">126</strain>
    </source>
</reference>
<proteinExistence type="predicted"/>
<keyword evidence="3" id="KW-1185">Reference proteome</keyword>
<name>A0ABS7EKX5_9GAMM</name>
<evidence type="ECO:0000313" key="3">
    <source>
        <dbReference type="Proteomes" id="UP001166251"/>
    </source>
</evidence>
<evidence type="ECO:0000256" key="1">
    <source>
        <dbReference type="SAM" id="SignalP"/>
    </source>
</evidence>
<organism evidence="2 3">
    <name type="scientific">Neiella holothuriorum</name>
    <dbReference type="NCBI Taxonomy" id="2870530"/>
    <lineage>
        <taxon>Bacteria</taxon>
        <taxon>Pseudomonadati</taxon>
        <taxon>Pseudomonadota</taxon>
        <taxon>Gammaproteobacteria</taxon>
        <taxon>Alteromonadales</taxon>
        <taxon>Echinimonadaceae</taxon>
        <taxon>Neiella</taxon>
    </lineage>
</organism>
<dbReference type="PROSITE" id="PS51257">
    <property type="entry name" value="PROKAR_LIPOPROTEIN"/>
    <property type="match status" value="1"/>
</dbReference>
<dbReference type="EMBL" id="JAHZSS010000031">
    <property type="protein sequence ID" value="MBW8192869.1"/>
    <property type="molecule type" value="Genomic_DNA"/>
</dbReference>
<gene>
    <name evidence="2" type="ORF">K0504_17665</name>
</gene>